<evidence type="ECO:0000313" key="1">
    <source>
        <dbReference type="EMBL" id="KKM97751.1"/>
    </source>
</evidence>
<sequence length="95" mass="10730">MPHIHRETFRSYLDGMAAYNDIEDIEMDMKDGFLNGLLVGIKMMVTHPDAGIFLYNDLVSNQSYSPPEQLDLDNDHAGHEMFCADPDCPIVEEPA</sequence>
<dbReference type="EMBL" id="LAZR01005711">
    <property type="protein sequence ID" value="KKM97751.1"/>
    <property type="molecule type" value="Genomic_DNA"/>
</dbReference>
<gene>
    <name evidence="1" type="ORF">LCGC14_1164940</name>
</gene>
<dbReference type="AlphaFoldDB" id="A0A0F9MEI0"/>
<protein>
    <submittedName>
        <fullName evidence="1">Uncharacterized protein</fullName>
    </submittedName>
</protein>
<organism evidence="1">
    <name type="scientific">marine sediment metagenome</name>
    <dbReference type="NCBI Taxonomy" id="412755"/>
    <lineage>
        <taxon>unclassified sequences</taxon>
        <taxon>metagenomes</taxon>
        <taxon>ecological metagenomes</taxon>
    </lineage>
</organism>
<name>A0A0F9MEI0_9ZZZZ</name>
<accession>A0A0F9MEI0</accession>
<proteinExistence type="predicted"/>
<reference evidence="1" key="1">
    <citation type="journal article" date="2015" name="Nature">
        <title>Complex archaea that bridge the gap between prokaryotes and eukaryotes.</title>
        <authorList>
            <person name="Spang A."/>
            <person name="Saw J.H."/>
            <person name="Jorgensen S.L."/>
            <person name="Zaremba-Niedzwiedzka K."/>
            <person name="Martijn J."/>
            <person name="Lind A.E."/>
            <person name="van Eijk R."/>
            <person name="Schleper C."/>
            <person name="Guy L."/>
            <person name="Ettema T.J."/>
        </authorList>
    </citation>
    <scope>NUCLEOTIDE SEQUENCE</scope>
</reference>
<comment type="caution">
    <text evidence="1">The sequence shown here is derived from an EMBL/GenBank/DDBJ whole genome shotgun (WGS) entry which is preliminary data.</text>
</comment>